<organism evidence="2 3">
    <name type="scientific">Sipha flava</name>
    <name type="common">yellow sugarcane aphid</name>
    <dbReference type="NCBI Taxonomy" id="143950"/>
    <lineage>
        <taxon>Eukaryota</taxon>
        <taxon>Metazoa</taxon>
        <taxon>Ecdysozoa</taxon>
        <taxon>Arthropoda</taxon>
        <taxon>Hexapoda</taxon>
        <taxon>Insecta</taxon>
        <taxon>Pterygota</taxon>
        <taxon>Neoptera</taxon>
        <taxon>Paraneoptera</taxon>
        <taxon>Hemiptera</taxon>
        <taxon>Sternorrhyncha</taxon>
        <taxon>Aphidomorpha</taxon>
        <taxon>Aphidoidea</taxon>
        <taxon>Aphididae</taxon>
        <taxon>Sipha</taxon>
    </lineage>
</organism>
<proteinExistence type="predicted"/>
<gene>
    <name evidence="3" type="primary">LOC112681430</name>
</gene>
<accession>A0A8B8F9K4</accession>
<evidence type="ECO:0000259" key="1">
    <source>
        <dbReference type="Pfam" id="PF10545"/>
    </source>
</evidence>
<dbReference type="InterPro" id="IPR006578">
    <property type="entry name" value="MADF-dom"/>
</dbReference>
<dbReference type="Proteomes" id="UP000694846">
    <property type="component" value="Unplaced"/>
</dbReference>
<feature type="domain" description="MADF" evidence="1">
    <location>
        <begin position="11"/>
        <end position="70"/>
    </location>
</feature>
<keyword evidence="2" id="KW-1185">Reference proteome</keyword>
<dbReference type="RefSeq" id="XP_025407468.1">
    <property type="nucleotide sequence ID" value="XM_025551683.1"/>
</dbReference>
<dbReference type="Pfam" id="PF10545">
    <property type="entry name" value="MADF_DNA_bdg"/>
    <property type="match status" value="1"/>
</dbReference>
<dbReference type="AlphaFoldDB" id="A0A8B8F9K4"/>
<protein>
    <submittedName>
        <fullName evidence="3">Uncharacterized protein LOC112681430 isoform X1</fullName>
    </submittedName>
</protein>
<evidence type="ECO:0000313" key="2">
    <source>
        <dbReference type="Proteomes" id="UP000694846"/>
    </source>
</evidence>
<evidence type="ECO:0000313" key="3">
    <source>
        <dbReference type="RefSeq" id="XP_025407468.1"/>
    </source>
</evidence>
<dbReference type="OrthoDB" id="6147983at2759"/>
<dbReference type="GeneID" id="112681430"/>
<sequence length="117" mass="13309">MRDDPDFNIRFVSIIENNLMLYDHTISDYCNKYAVDRTWENVAKQLSESDNVGFVIKPLSGIHTKNECFVESEETIFTNLEPVPLSTYGYGDLSFTFDSTPIVCPSTSKSNPEVQQV</sequence>
<name>A0A8B8F9K4_9HEMI</name>
<reference evidence="3" key="1">
    <citation type="submission" date="2025-08" db="UniProtKB">
        <authorList>
            <consortium name="RefSeq"/>
        </authorList>
    </citation>
    <scope>IDENTIFICATION</scope>
    <source>
        <tissue evidence="3">Whole body</tissue>
    </source>
</reference>